<dbReference type="Gene3D" id="3.40.630.30">
    <property type="match status" value="1"/>
</dbReference>
<name>A0A1T4QTX8_9FIRM</name>
<keyword evidence="3" id="KW-1185">Reference proteome</keyword>
<dbReference type="CDD" id="cd04301">
    <property type="entry name" value="NAT_SF"/>
    <property type="match status" value="1"/>
</dbReference>
<dbReference type="InterPro" id="IPR016181">
    <property type="entry name" value="Acyl_CoA_acyltransferase"/>
</dbReference>
<gene>
    <name evidence="2" type="ORF">SAMN02745110_02517</name>
</gene>
<evidence type="ECO:0000313" key="3">
    <source>
        <dbReference type="Proteomes" id="UP000189857"/>
    </source>
</evidence>
<proteinExistence type="predicted"/>
<evidence type="ECO:0000313" key="2">
    <source>
        <dbReference type="EMBL" id="SKA07145.1"/>
    </source>
</evidence>
<dbReference type="Proteomes" id="UP000189857">
    <property type="component" value="Unassembled WGS sequence"/>
</dbReference>
<sequence length="187" mass="21794">MMKLLTLSKADIEKLYAERMTKDFPKDELKPLKMIFAAMDRGEYECLGLYDGDDILGYIFLVKHGNDYLIDYFAVDSQHRNEGIGGKSLQILSEYLVDADTVILEIENPDFAENEEQREIQSRRQGFYLRNGLEKTGVTVKCFGVPFAILEMVVNERHSDDVIGEIYRMHYRELLPDKMYRDNIFVN</sequence>
<protein>
    <recommendedName>
        <fullName evidence="1">N-acetyltransferase domain-containing protein</fullName>
    </recommendedName>
</protein>
<dbReference type="AlphaFoldDB" id="A0A1T4QTX8"/>
<dbReference type="SUPFAM" id="SSF55729">
    <property type="entry name" value="Acyl-CoA N-acyltransferases (Nat)"/>
    <property type="match status" value="1"/>
</dbReference>
<dbReference type="OrthoDB" id="9127144at2"/>
<dbReference type="PROSITE" id="PS51186">
    <property type="entry name" value="GNAT"/>
    <property type="match status" value="1"/>
</dbReference>
<feature type="domain" description="N-acetyltransferase" evidence="1">
    <location>
        <begin position="2"/>
        <end position="157"/>
    </location>
</feature>
<reference evidence="2 3" key="1">
    <citation type="submission" date="2017-02" db="EMBL/GenBank/DDBJ databases">
        <authorList>
            <person name="Peterson S.W."/>
        </authorList>
    </citation>
    <scope>NUCLEOTIDE SEQUENCE [LARGE SCALE GENOMIC DNA]</scope>
    <source>
        <strain evidence="2 3">ATCC 17233</strain>
    </source>
</reference>
<evidence type="ECO:0000259" key="1">
    <source>
        <dbReference type="PROSITE" id="PS51186"/>
    </source>
</evidence>
<dbReference type="InterPro" id="IPR000182">
    <property type="entry name" value="GNAT_dom"/>
</dbReference>
<dbReference type="GO" id="GO:0016747">
    <property type="term" value="F:acyltransferase activity, transferring groups other than amino-acyl groups"/>
    <property type="evidence" value="ECO:0007669"/>
    <property type="project" value="InterPro"/>
</dbReference>
<accession>A0A1T4QTX8</accession>
<dbReference type="EMBL" id="FUXA01000027">
    <property type="protein sequence ID" value="SKA07145.1"/>
    <property type="molecule type" value="Genomic_DNA"/>
</dbReference>
<organism evidence="2 3">
    <name type="scientific">Eubacterium ruminantium</name>
    <dbReference type="NCBI Taxonomy" id="42322"/>
    <lineage>
        <taxon>Bacteria</taxon>
        <taxon>Bacillati</taxon>
        <taxon>Bacillota</taxon>
        <taxon>Clostridia</taxon>
        <taxon>Eubacteriales</taxon>
        <taxon>Eubacteriaceae</taxon>
        <taxon>Eubacterium</taxon>
    </lineage>
</organism>
<dbReference type="Pfam" id="PF00583">
    <property type="entry name" value="Acetyltransf_1"/>
    <property type="match status" value="1"/>
</dbReference>